<accession>A0A9D9HBR2</accession>
<gene>
    <name evidence="1" type="ORF">IAC23_00765</name>
</gene>
<proteinExistence type="predicted"/>
<name>A0A9D9HBR2_9BACT</name>
<sequence length="617" mass="69590">MKRDVLGQSFELLLPMDGPEFTEEDCGYNVVRGIEQDAPEVECQGDSIVFTWKRLRTPDMKSAADVEFRGVVSLASHGLEFSGTVTNNSDYKVEYVSWPCIGEVTVPDQKQFFLQNTRNDSKELFPHFNNQHGYWGVEWPTSTVILNEKSYLQVNDNDRGFLVFNREIPKNLTITSFELIPGLECRYTNPYQDAIDGVLVRMQFKVNNCIYALPGETVSLDPVSFMTYKGTWEDGVGLVRAMRAPMCTAVTRTDGWESRPLTWRIVRASNGEALIKAAFESRDAGVDVLLVDGWYSNSSGMPVEGSGISDAIVKCHEMGLKVVLGTDLSRVNRHSDIYMSEYRGYIMSDPYGVPYSFDWLCLSSSHVRSKIMEMCAGLPALSYADGYMNMENNHDSRTFACFDPDHDHHYGEPSADGIKKLNEKMIAGLSGGGEKAFFGYGFLLEQNDIFDGYMLNVPESMYPRHRLVAPYETMIAKVGVREARSGMNRAVLYRLNVAYNLDFYNDCLSDYVHIISYGQQIEKLRREFSAYIWDAEYCGHKGAGVLGRNIEWAVYENKDGKRTVVLANMGQENVSETLVSMDSDGELYYVSPENIVPEKFNGSVEVNPLSVVVVFEK</sequence>
<reference evidence="1" key="2">
    <citation type="journal article" date="2021" name="PeerJ">
        <title>Extensive microbial diversity within the chicken gut microbiome revealed by metagenomics and culture.</title>
        <authorList>
            <person name="Gilroy R."/>
            <person name="Ravi A."/>
            <person name="Getino M."/>
            <person name="Pursley I."/>
            <person name="Horton D.L."/>
            <person name="Alikhan N.F."/>
            <person name="Baker D."/>
            <person name="Gharbi K."/>
            <person name="Hall N."/>
            <person name="Watson M."/>
            <person name="Adriaenssens E.M."/>
            <person name="Foster-Nyarko E."/>
            <person name="Jarju S."/>
            <person name="Secka A."/>
            <person name="Antonio M."/>
            <person name="Oren A."/>
            <person name="Chaudhuri R.R."/>
            <person name="La Ragione R."/>
            <person name="Hildebrand F."/>
            <person name="Pallen M.J."/>
        </authorList>
    </citation>
    <scope>NUCLEOTIDE SEQUENCE</scope>
    <source>
        <strain evidence="1">D5-748</strain>
    </source>
</reference>
<dbReference type="Proteomes" id="UP000823619">
    <property type="component" value="Unassembled WGS sequence"/>
</dbReference>
<organism evidence="1 2">
    <name type="scientific">Candidatus Cryptobacteroides merdavium</name>
    <dbReference type="NCBI Taxonomy" id="2840769"/>
    <lineage>
        <taxon>Bacteria</taxon>
        <taxon>Pseudomonadati</taxon>
        <taxon>Bacteroidota</taxon>
        <taxon>Bacteroidia</taxon>
        <taxon>Bacteroidales</taxon>
        <taxon>Candidatus Cryptobacteroides</taxon>
    </lineage>
</organism>
<evidence type="ECO:0000313" key="2">
    <source>
        <dbReference type="Proteomes" id="UP000823619"/>
    </source>
</evidence>
<protein>
    <submittedName>
        <fullName evidence="1">Uncharacterized protein</fullName>
    </submittedName>
</protein>
<dbReference type="AlphaFoldDB" id="A0A9D9HBR2"/>
<evidence type="ECO:0000313" key="1">
    <source>
        <dbReference type="EMBL" id="MBO8444213.1"/>
    </source>
</evidence>
<dbReference type="EMBL" id="JADIMO010000015">
    <property type="protein sequence ID" value="MBO8444213.1"/>
    <property type="molecule type" value="Genomic_DNA"/>
</dbReference>
<reference evidence="1" key="1">
    <citation type="submission" date="2020-10" db="EMBL/GenBank/DDBJ databases">
        <authorList>
            <person name="Gilroy R."/>
        </authorList>
    </citation>
    <scope>NUCLEOTIDE SEQUENCE</scope>
    <source>
        <strain evidence="1">D5-748</strain>
    </source>
</reference>
<comment type="caution">
    <text evidence="1">The sequence shown here is derived from an EMBL/GenBank/DDBJ whole genome shotgun (WGS) entry which is preliminary data.</text>
</comment>